<dbReference type="PANTHER" id="PTHR43156">
    <property type="entry name" value="STAGE II SPORULATION PROTEIN E-RELATED"/>
    <property type="match status" value="1"/>
</dbReference>
<dbReference type="InterPro" id="IPR052016">
    <property type="entry name" value="Bact_Sigma-Reg"/>
</dbReference>
<protein>
    <submittedName>
        <fullName evidence="3">SpoIIE family protein phosphatase</fullName>
    </submittedName>
</protein>
<accession>A0ABW9QRM5</accession>
<dbReference type="InterPro" id="IPR036457">
    <property type="entry name" value="PPM-type-like_dom_sf"/>
</dbReference>
<dbReference type="EMBL" id="WJHE01000265">
    <property type="protein sequence ID" value="MST32296.1"/>
    <property type="molecule type" value="Genomic_DNA"/>
</dbReference>
<evidence type="ECO:0000259" key="2">
    <source>
        <dbReference type="SMART" id="SM00331"/>
    </source>
</evidence>
<evidence type="ECO:0000256" key="1">
    <source>
        <dbReference type="ARBA" id="ARBA00022801"/>
    </source>
</evidence>
<comment type="caution">
    <text evidence="3">The sequence shown here is derived from an EMBL/GenBank/DDBJ whole genome shotgun (WGS) entry which is preliminary data.</text>
</comment>
<dbReference type="InterPro" id="IPR001932">
    <property type="entry name" value="PPM-type_phosphatase-like_dom"/>
</dbReference>
<evidence type="ECO:0000313" key="3">
    <source>
        <dbReference type="EMBL" id="MST32296.1"/>
    </source>
</evidence>
<dbReference type="Pfam" id="PF07228">
    <property type="entry name" value="SpoIIE"/>
    <property type="match status" value="1"/>
</dbReference>
<dbReference type="SUPFAM" id="SSF81606">
    <property type="entry name" value="PP2C-like"/>
    <property type="match status" value="1"/>
</dbReference>
<dbReference type="Gene3D" id="3.60.40.10">
    <property type="entry name" value="PPM-type phosphatase domain"/>
    <property type="match status" value="1"/>
</dbReference>
<dbReference type="Proteomes" id="UP000437736">
    <property type="component" value="Unassembled WGS sequence"/>
</dbReference>
<dbReference type="SMART" id="SM00331">
    <property type="entry name" value="PP2C_SIG"/>
    <property type="match status" value="1"/>
</dbReference>
<evidence type="ECO:0000313" key="4">
    <source>
        <dbReference type="Proteomes" id="UP000437736"/>
    </source>
</evidence>
<name>A0ABW9QRM5_9ACTN</name>
<keyword evidence="1" id="KW-0378">Hydrolase</keyword>
<keyword evidence="4" id="KW-1185">Reference proteome</keyword>
<reference evidence="3 4" key="1">
    <citation type="submission" date="2019-11" db="EMBL/GenBank/DDBJ databases">
        <title>Acidiferrimicrobium australis gen. nov., sp. nov., an acidophilic and obligately heterotrophic, member of the Actinobacteria that catalyses dissimilatory oxido- reduction of iron isolated from metal-rich acidic water in Chile.</title>
        <authorList>
            <person name="Gonzalez D."/>
            <person name="Huber K."/>
            <person name="Hedrich S."/>
            <person name="Rojas-Villalobos C."/>
            <person name="Quatrini R."/>
            <person name="Dinamarca M.A."/>
            <person name="Schwarz A."/>
            <person name="Canales C."/>
            <person name="Nancucheo I."/>
        </authorList>
    </citation>
    <scope>NUCLEOTIDE SEQUENCE [LARGE SCALE GENOMIC DNA]</scope>
    <source>
        <strain evidence="3 4">USS-CCA1</strain>
    </source>
</reference>
<sequence>MTPGDAEVGDGDRRLLDELARIAGRRIERLREYQREHHLADTLQRSLLPQALPAVRGVELAARYRPAQEAAAVGGDWYDALVLPDGRLLVMVGDVIGHDLNAAVAMGQLRHLLRAHALDAPDPAHLCETVNRLLPALGTGEMATVAVAHLDLDRGRGRVTITSAGHPPPVVVGAGGTASLLAVPACPPLGALDATPYESVQAILEPGATLVLYTDGLVERRGEPIDASLRRFATRCVALGDPSLDAALDGLLDDVLAPGTAADDVAVLAVRRSTTGGAPPGA</sequence>
<proteinExistence type="predicted"/>
<gene>
    <name evidence="3" type="ORF">GHK86_06110</name>
</gene>
<feature type="domain" description="PPM-type phosphatase" evidence="2">
    <location>
        <begin position="55"/>
        <end position="272"/>
    </location>
</feature>
<organism evidence="3 4">
    <name type="scientific">Acidiferrimicrobium australe</name>
    <dbReference type="NCBI Taxonomy" id="2664430"/>
    <lineage>
        <taxon>Bacteria</taxon>
        <taxon>Bacillati</taxon>
        <taxon>Actinomycetota</taxon>
        <taxon>Acidimicrobiia</taxon>
        <taxon>Acidimicrobiales</taxon>
        <taxon>Acidimicrobiaceae</taxon>
        <taxon>Acidiferrimicrobium</taxon>
    </lineage>
</organism>
<dbReference type="PANTHER" id="PTHR43156:SF2">
    <property type="entry name" value="STAGE II SPORULATION PROTEIN E"/>
    <property type="match status" value="1"/>
</dbReference>